<feature type="compositionally biased region" description="Basic and acidic residues" evidence="2">
    <location>
        <begin position="378"/>
        <end position="387"/>
    </location>
</feature>
<dbReference type="Pfam" id="PF07676">
    <property type="entry name" value="PD40"/>
    <property type="match status" value="3"/>
</dbReference>
<keyword evidence="5" id="KW-1185">Reference proteome</keyword>
<dbReference type="Pfam" id="PF01345">
    <property type="entry name" value="DUF11"/>
    <property type="match status" value="2"/>
</dbReference>
<feature type="compositionally biased region" description="Basic and acidic residues" evidence="2">
    <location>
        <begin position="601"/>
        <end position="619"/>
    </location>
</feature>
<evidence type="ECO:0000313" key="5">
    <source>
        <dbReference type="Proteomes" id="UP001500483"/>
    </source>
</evidence>
<feature type="region of interest" description="Disordered" evidence="2">
    <location>
        <begin position="792"/>
        <end position="817"/>
    </location>
</feature>
<dbReference type="InterPro" id="IPR001434">
    <property type="entry name" value="OmcB-like_DUF11"/>
</dbReference>
<reference evidence="5" key="1">
    <citation type="journal article" date="2019" name="Int. J. Syst. Evol. Microbiol.">
        <title>The Global Catalogue of Microorganisms (GCM) 10K type strain sequencing project: providing services to taxonomists for standard genome sequencing and annotation.</title>
        <authorList>
            <consortium name="The Broad Institute Genomics Platform"/>
            <consortium name="The Broad Institute Genome Sequencing Center for Infectious Disease"/>
            <person name="Wu L."/>
            <person name="Ma J."/>
        </authorList>
    </citation>
    <scope>NUCLEOTIDE SEQUENCE [LARGE SCALE GENOMIC DNA]</scope>
    <source>
        <strain evidence="5">JCM 9687</strain>
    </source>
</reference>
<dbReference type="Proteomes" id="UP001500483">
    <property type="component" value="Unassembled WGS sequence"/>
</dbReference>
<feature type="compositionally biased region" description="Basic and acidic residues" evidence="2">
    <location>
        <begin position="431"/>
        <end position="445"/>
    </location>
</feature>
<evidence type="ECO:0000256" key="1">
    <source>
        <dbReference type="ARBA" id="ARBA00009820"/>
    </source>
</evidence>
<dbReference type="SUPFAM" id="SSF82171">
    <property type="entry name" value="DPP6 N-terminal domain-like"/>
    <property type="match status" value="2"/>
</dbReference>
<evidence type="ECO:0000259" key="3">
    <source>
        <dbReference type="Pfam" id="PF01345"/>
    </source>
</evidence>
<feature type="compositionally biased region" description="Basic and acidic residues" evidence="2">
    <location>
        <begin position="77"/>
        <end position="88"/>
    </location>
</feature>
<proteinExistence type="inferred from homology"/>
<dbReference type="InterPro" id="IPR013783">
    <property type="entry name" value="Ig-like_fold"/>
</dbReference>
<feature type="region of interest" description="Disordered" evidence="2">
    <location>
        <begin position="378"/>
        <end position="480"/>
    </location>
</feature>
<feature type="region of interest" description="Disordered" evidence="2">
    <location>
        <begin position="598"/>
        <end position="630"/>
    </location>
</feature>
<evidence type="ECO:0000313" key="4">
    <source>
        <dbReference type="EMBL" id="GAA3356997.1"/>
    </source>
</evidence>
<comment type="caution">
    <text evidence="4">The sequence shown here is derived from an EMBL/GenBank/DDBJ whole genome shotgun (WGS) entry which is preliminary data.</text>
</comment>
<feature type="region of interest" description="Disordered" evidence="2">
    <location>
        <begin position="37"/>
        <end position="88"/>
    </location>
</feature>
<dbReference type="RefSeq" id="WP_344926142.1">
    <property type="nucleotide sequence ID" value="NZ_BAAAYK010000038.1"/>
</dbReference>
<protein>
    <recommendedName>
        <fullName evidence="3">DUF11 domain-containing protein</fullName>
    </recommendedName>
</protein>
<organism evidence="4 5">
    <name type="scientific">Saccharopolyspora gregorii</name>
    <dbReference type="NCBI Taxonomy" id="33914"/>
    <lineage>
        <taxon>Bacteria</taxon>
        <taxon>Bacillati</taxon>
        <taxon>Actinomycetota</taxon>
        <taxon>Actinomycetes</taxon>
        <taxon>Pseudonocardiales</taxon>
        <taxon>Pseudonocardiaceae</taxon>
        <taxon>Saccharopolyspora</taxon>
    </lineage>
</organism>
<dbReference type="EMBL" id="BAAAYK010000038">
    <property type="protein sequence ID" value="GAA3356997.1"/>
    <property type="molecule type" value="Genomic_DNA"/>
</dbReference>
<accession>A0ABP6RPV3</accession>
<name>A0ABP6RPV3_9PSEU</name>
<gene>
    <name evidence="4" type="ORF">GCM10020366_23250</name>
</gene>
<dbReference type="Gene3D" id="2.60.40.10">
    <property type="entry name" value="Immunoglobulins"/>
    <property type="match status" value="1"/>
</dbReference>
<feature type="domain" description="DUF11" evidence="3">
    <location>
        <begin position="810"/>
        <end position="912"/>
    </location>
</feature>
<feature type="domain" description="DUF11" evidence="3">
    <location>
        <begin position="676"/>
        <end position="786"/>
    </location>
</feature>
<dbReference type="Gene3D" id="2.120.10.30">
    <property type="entry name" value="TolB, C-terminal domain"/>
    <property type="match status" value="2"/>
</dbReference>
<sequence length="1019" mass="108925">MQVSGAFRRGRVRVGGALFGVLVVLCGLIGLPPAMAQQEPQDPPAGRIAFSGPGHRSIGLVDDTSGSADGKTSEPLLDERPAHFDEDPATRGDLVVFTSLRDEATAQVYLRDGSGAVRRLTEGRDAAHPKLSPDGRWVVFDSAEPAGGQRTQRDLWRVRTDGTQLTRLTTSASNETWPSFSPDGERIAFAGDATGRWQIYTREVTGAFAQQRTREPSGAAVQPAWNPVDEDRIAYTFDPDGNLADSYDQQVRVLSSPGQTTGDALLGGDRASWTSFWPVWRADGECLLFLSHDLPSGRFTTNYVYRVDVSTAPTTNTPVLMLDEVREVDSPALLPGGRLLVARTTACCFNVAQLQDIRPDGSDPRSLGVDVLHEDPAAAEDSSKLFEPDPDYDPWTQRQSYSPDGATIAVSAFSGPQGDRRQRIQLVDADGSNRRELPIADRGQDDWETDAAWSPDGTKMAVARRSPGGQPGDQGRGKSRIVIVEVATGEVLGRVPPRNQAEDDTQPVFSPDGERLAFSRGQLIVPEEQRYNHIWFAQVGKLEQQRNVTEELCDCPELVVDDSAAFSPDGASLAFNREPHGLYRYEIVDESCSVVLPESEDSCRDKPGDGDDPPEHFQPRDLSWSPDGSSAVFSERASVNAPEHLSAVDMRTGRITPLTQGFPGRQKEATWQATVDVSVSAPERTDEIDVGDEVPISAQITNNGPAAAPGATAELTVPDGARLTGIDSTTGTCGQDGRCELGLLEPDQQVRVTATVVGVDGGDQRLRWQARSRMRDSRPADNTATTIVPVVAPEPPAPPPPPPPPAAPGVTVRADPNPSYVGGRTDVTFTVRNAGPSPATGLTLDMALPPGIPVTALPPGCSASRCLLPDLPPGAERPVVLVLAPKAALDGEITGTLRTTGTDTTPADNVARTPYRVLQPRIISVPEVGEPGFVTSVRGFDFPPGVPVRLNWTPGITAAAAPTIPGPDGRFAAQLLILPKDRLGPRDITATGAGFSPVHVPEPFLVVAPAVPPPLMGRR</sequence>
<dbReference type="InterPro" id="IPR011042">
    <property type="entry name" value="6-blade_b-propeller_TolB-like"/>
</dbReference>
<feature type="compositionally biased region" description="Pro residues" evidence="2">
    <location>
        <begin position="792"/>
        <end position="807"/>
    </location>
</feature>
<dbReference type="PANTHER" id="PTHR36842">
    <property type="entry name" value="PROTEIN TOLB HOMOLOG"/>
    <property type="match status" value="1"/>
</dbReference>
<comment type="similarity">
    <text evidence="1">Belongs to the TolB family.</text>
</comment>
<dbReference type="PANTHER" id="PTHR36842:SF1">
    <property type="entry name" value="PROTEIN TOLB"/>
    <property type="match status" value="1"/>
</dbReference>
<dbReference type="InterPro" id="IPR011659">
    <property type="entry name" value="WD40"/>
</dbReference>
<evidence type="ECO:0000256" key="2">
    <source>
        <dbReference type="SAM" id="MobiDB-lite"/>
    </source>
</evidence>